<dbReference type="GO" id="GO:0017004">
    <property type="term" value="P:cytochrome complex assembly"/>
    <property type="evidence" value="ECO:0007669"/>
    <property type="project" value="UniProtKB-KW"/>
</dbReference>
<evidence type="ECO:0000313" key="13">
    <source>
        <dbReference type="EMBL" id="RCN58935.1"/>
    </source>
</evidence>
<evidence type="ECO:0000313" key="14">
    <source>
        <dbReference type="Proteomes" id="UP000253250"/>
    </source>
</evidence>
<dbReference type="PIRSF" id="PIRSF002764">
    <property type="entry name" value="CcmB"/>
    <property type="match status" value="1"/>
</dbReference>
<sequence length="227" mass="23580">MSGGVLGAMRAVFVRELLVFWRRSTEIMAGLVFFLIVTTLFPLAIGPERRELMLVAPGVLWVAALLATTLSLNHLFASDYQDGSLEQLLMSPYPLSAMVLAKIAAHWVLTGLPLALLSPLLAIQMALPTKAIGTLVGSLLLGTPTLTLIGAIPAALTLGVRGGGVLVSLLVLPLYTPVLIFGAEAVAASAGQGFASVAHLSLLGAFLALALSFAPWASSAALRVSLD</sequence>
<evidence type="ECO:0000256" key="2">
    <source>
        <dbReference type="ARBA" id="ARBA00004429"/>
    </source>
</evidence>
<dbReference type="STRING" id="163359.A9R16_06480"/>
<keyword evidence="5 12" id="KW-0813">Transport</keyword>
<evidence type="ECO:0000256" key="10">
    <source>
        <dbReference type="ARBA" id="ARBA00022989"/>
    </source>
</evidence>
<accession>A0A1C2G4M7</accession>
<gene>
    <name evidence="13" type="primary">ccmB</name>
    <name evidence="13" type="ORF">C4900_04035</name>
</gene>
<comment type="function">
    <text evidence="1 12">Required for the export of heme to the periplasm for the biogenesis of c-type cytochromes.</text>
</comment>
<keyword evidence="11 12" id="KW-0472">Membrane</keyword>
<evidence type="ECO:0000256" key="4">
    <source>
        <dbReference type="ARBA" id="ARBA00016452"/>
    </source>
</evidence>
<dbReference type="AlphaFoldDB" id="A0A1C2G4M7"/>
<reference evidence="13 14" key="1">
    <citation type="submission" date="2018-02" db="EMBL/GenBank/DDBJ databases">
        <title>Insights into the biology of acidophilic members of the Acidiferrobacteraceae family derived from comparative genomic analyses.</title>
        <authorList>
            <person name="Issotta F."/>
            <person name="Thyssen C."/>
            <person name="Mena C."/>
            <person name="Moya A."/>
            <person name="Bellenberg S."/>
            <person name="Sproer C."/>
            <person name="Covarrubias P.C."/>
            <person name="Sand W."/>
            <person name="Quatrini R."/>
            <person name="Vera M."/>
        </authorList>
    </citation>
    <scope>NUCLEOTIDE SEQUENCE [LARGE SCALE GENOMIC DNA]</scope>
    <source>
        <strain evidence="14">m-1</strain>
    </source>
</reference>
<dbReference type="NCBIfam" id="TIGR01190">
    <property type="entry name" value="ccmB"/>
    <property type="match status" value="1"/>
</dbReference>
<evidence type="ECO:0000256" key="9">
    <source>
        <dbReference type="ARBA" id="ARBA00022748"/>
    </source>
</evidence>
<keyword evidence="8" id="KW-0812">Transmembrane</keyword>
<dbReference type="Proteomes" id="UP000253250">
    <property type="component" value="Unassembled WGS sequence"/>
</dbReference>
<keyword evidence="10" id="KW-1133">Transmembrane helix</keyword>
<dbReference type="GO" id="GO:0015232">
    <property type="term" value="F:heme transmembrane transporter activity"/>
    <property type="evidence" value="ECO:0007669"/>
    <property type="project" value="InterPro"/>
</dbReference>
<keyword evidence="7 12" id="KW-0997">Cell inner membrane</keyword>
<dbReference type="RefSeq" id="WP_065968751.1">
    <property type="nucleotide sequence ID" value="NZ_CP080624.1"/>
</dbReference>
<comment type="caution">
    <text evidence="13">The sequence shown here is derived from an EMBL/GenBank/DDBJ whole genome shotgun (WGS) entry which is preliminary data.</text>
</comment>
<dbReference type="OrthoDB" id="9799895at2"/>
<dbReference type="PRINTS" id="PR01414">
    <property type="entry name" value="CCMBBIOGNSIS"/>
</dbReference>
<dbReference type="Pfam" id="PF03379">
    <property type="entry name" value="CcmB"/>
    <property type="match status" value="1"/>
</dbReference>
<keyword evidence="9 12" id="KW-0201">Cytochrome c-type biogenesis</keyword>
<dbReference type="EMBL" id="PSYR01000001">
    <property type="protein sequence ID" value="RCN58935.1"/>
    <property type="molecule type" value="Genomic_DNA"/>
</dbReference>
<comment type="subcellular location">
    <subcellularLocation>
        <location evidence="2">Cell inner membrane</location>
        <topology evidence="2">Multi-pass membrane protein</topology>
    </subcellularLocation>
</comment>
<evidence type="ECO:0000256" key="8">
    <source>
        <dbReference type="ARBA" id="ARBA00022692"/>
    </source>
</evidence>
<keyword evidence="14" id="KW-1185">Reference proteome</keyword>
<proteinExistence type="inferred from homology"/>
<evidence type="ECO:0000256" key="6">
    <source>
        <dbReference type="ARBA" id="ARBA00022475"/>
    </source>
</evidence>
<dbReference type="GO" id="GO:1903607">
    <property type="term" value="P:cytochrome c biosynthetic process"/>
    <property type="evidence" value="ECO:0007669"/>
    <property type="project" value="TreeGrafter"/>
</dbReference>
<name>A0A1C2G4M7_9GAMM</name>
<evidence type="ECO:0000256" key="1">
    <source>
        <dbReference type="ARBA" id="ARBA00002442"/>
    </source>
</evidence>
<organism evidence="13 14">
    <name type="scientific">Acidiferrobacter thiooxydans</name>
    <dbReference type="NCBI Taxonomy" id="163359"/>
    <lineage>
        <taxon>Bacteria</taxon>
        <taxon>Pseudomonadati</taxon>
        <taxon>Pseudomonadota</taxon>
        <taxon>Gammaproteobacteria</taxon>
        <taxon>Acidiferrobacterales</taxon>
        <taxon>Acidiferrobacteraceae</taxon>
        <taxon>Acidiferrobacter</taxon>
    </lineage>
</organism>
<evidence type="ECO:0000256" key="11">
    <source>
        <dbReference type="ARBA" id="ARBA00023136"/>
    </source>
</evidence>
<evidence type="ECO:0000256" key="3">
    <source>
        <dbReference type="ARBA" id="ARBA00010544"/>
    </source>
</evidence>
<dbReference type="GO" id="GO:0005886">
    <property type="term" value="C:plasma membrane"/>
    <property type="evidence" value="ECO:0007669"/>
    <property type="project" value="UniProtKB-SubCell"/>
</dbReference>
<dbReference type="PANTHER" id="PTHR30070">
    <property type="entry name" value="HEME EXPORTER PROTEIN B"/>
    <property type="match status" value="1"/>
</dbReference>
<dbReference type="PANTHER" id="PTHR30070:SF1">
    <property type="entry name" value="CYTOCHROME C BIOGENESIS B-RELATED"/>
    <property type="match status" value="1"/>
</dbReference>
<protein>
    <recommendedName>
        <fullName evidence="4 12">Heme exporter protein B</fullName>
    </recommendedName>
</protein>
<evidence type="ECO:0000256" key="12">
    <source>
        <dbReference type="PIRNR" id="PIRNR002764"/>
    </source>
</evidence>
<evidence type="ECO:0000256" key="7">
    <source>
        <dbReference type="ARBA" id="ARBA00022519"/>
    </source>
</evidence>
<dbReference type="InterPro" id="IPR003544">
    <property type="entry name" value="Cyt_c_biogenesis_CcmB"/>
</dbReference>
<evidence type="ECO:0000256" key="5">
    <source>
        <dbReference type="ARBA" id="ARBA00022448"/>
    </source>
</evidence>
<comment type="similarity">
    <text evidence="3 12">Belongs to the CcmB/CycW/HelB family.</text>
</comment>
<dbReference type="InterPro" id="IPR026031">
    <property type="entry name" value="Cyt_c_CcmB_bac"/>
</dbReference>
<keyword evidence="6 12" id="KW-1003">Cell membrane</keyword>